<protein>
    <submittedName>
        <fullName evidence="13">TonB-dependent receptor domain-containing protein</fullName>
    </submittedName>
</protein>
<dbReference type="RefSeq" id="WP_380606527.1">
    <property type="nucleotide sequence ID" value="NZ_JBHSDU010000015.1"/>
</dbReference>
<dbReference type="PROSITE" id="PS52016">
    <property type="entry name" value="TONB_DEPENDENT_REC_3"/>
    <property type="match status" value="1"/>
</dbReference>
<dbReference type="InterPro" id="IPR000531">
    <property type="entry name" value="Beta-barrel_TonB"/>
</dbReference>
<keyword evidence="4 8" id="KW-0812">Transmembrane</keyword>
<keyword evidence="10" id="KW-0732">Signal</keyword>
<comment type="caution">
    <text evidence="13">The sequence shown here is derived from an EMBL/GenBank/DDBJ whole genome shotgun (WGS) entry which is preliminary data.</text>
</comment>
<dbReference type="InterPro" id="IPR039426">
    <property type="entry name" value="TonB-dep_rcpt-like"/>
</dbReference>
<sequence>MARTLAAALTMAWAQLTAAQSSSVSTEYSLTISSGPLATAIDQFSTQTGLQMATDLTPEQQRHPVDAVTGRFTADAALDKLLAGTELTHAWLDDTTIRIFVGVVRPAGEGGQRAVLVTGSRLRGGESPAPVRIYGRQQIDRFGVSSLPGLATYFTQQPFSFGEWAQRSAAQHFQMRGLGVDTTLVLINGRRVPPSATSVSLNAFDLNTIPITAVERIEVMSDSASALYGSDAIGGVVNIILKQATAPEIYVEYGGAAGGADERRVAGSIGTSREQFRSSLTVDYFDRTMLIGAERDLWRDQDFRRFGGNDYRLTTAPRANIYSTTGLPLPGLSTLQASVPVGSTGIGLQVTDFLGTAGDVSRYSAEQVLSIVPDVRRLSAVGSVELSLNDSAVLFGEMLATRNDIVAQGFVSPIAGQIVPAENPYNPFGQPVRVNFSLAGTEPASIQTDSQTTRFVLGARGGLNSWDWEVALSNSDEKVDLARVNEVDLGRVQAALQSTDPMTALNPFADGPAGSDALLSSLMREPQKSAFFSRQLQFSTFLRGSLFRLPGGLSEVVVGGELRREEVRTVDTSTMDQERDITSEFAEVRLPVLKQLSFKLALRADFYERAKDSVNPQYGLVWHPRQGWLVRAAYGTSFRPPSLLELSSQRSEFQLPVVDPRRGGTVSNVAVTSGGNPDLENVSAHSFTGGVVYQPGEGPGLHGGAHYWRVVMDSRIVVPRTSDVGKLEGLEGRVTRYDPSVSDTLAGWPGAIKSLDVSLLNYGRLETSGIDLDVSYRVAGQWGHLRTGLSATWVDKYSFQDLSVLKPLDRVGIASQQGTIPEWRLVGSLEWEGREWGTSATVTYTPRYRDSDLTGVLARTLPSRTIVDVQAWLELHRLFDADLFNGLRLTAGALNAFDEDVDFANVGLTLGFDMTQADLKQRFAYLRVTKSF</sequence>
<reference evidence="14" key="1">
    <citation type="journal article" date="2019" name="Int. J. Syst. Evol. Microbiol.">
        <title>The Global Catalogue of Microorganisms (GCM) 10K type strain sequencing project: providing services to taxonomists for standard genome sequencing and annotation.</title>
        <authorList>
            <consortium name="The Broad Institute Genomics Platform"/>
            <consortium name="The Broad Institute Genome Sequencing Center for Infectious Disease"/>
            <person name="Wu L."/>
            <person name="Ma J."/>
        </authorList>
    </citation>
    <scope>NUCLEOTIDE SEQUENCE [LARGE SCALE GENOMIC DNA]</scope>
    <source>
        <strain evidence="14">CGMCC 1.10759</strain>
    </source>
</reference>
<feature type="chain" id="PRO_5046359614" evidence="10">
    <location>
        <begin position="19"/>
        <end position="932"/>
    </location>
</feature>
<evidence type="ECO:0000259" key="12">
    <source>
        <dbReference type="Pfam" id="PF07715"/>
    </source>
</evidence>
<organism evidence="13 14">
    <name type="scientific">Steroidobacter flavus</name>
    <dbReference type="NCBI Taxonomy" id="1842136"/>
    <lineage>
        <taxon>Bacteria</taxon>
        <taxon>Pseudomonadati</taxon>
        <taxon>Pseudomonadota</taxon>
        <taxon>Gammaproteobacteria</taxon>
        <taxon>Steroidobacterales</taxon>
        <taxon>Steroidobacteraceae</taxon>
        <taxon>Steroidobacter</taxon>
    </lineage>
</organism>
<evidence type="ECO:0000256" key="8">
    <source>
        <dbReference type="PROSITE-ProRule" id="PRU01360"/>
    </source>
</evidence>
<evidence type="ECO:0000256" key="1">
    <source>
        <dbReference type="ARBA" id="ARBA00004571"/>
    </source>
</evidence>
<dbReference type="PANTHER" id="PTHR47234">
    <property type="match status" value="1"/>
</dbReference>
<feature type="domain" description="TonB-dependent receptor-like beta-barrel" evidence="11">
    <location>
        <begin position="448"/>
        <end position="895"/>
    </location>
</feature>
<evidence type="ECO:0000256" key="9">
    <source>
        <dbReference type="RuleBase" id="RU003357"/>
    </source>
</evidence>
<evidence type="ECO:0000256" key="2">
    <source>
        <dbReference type="ARBA" id="ARBA00022448"/>
    </source>
</evidence>
<keyword evidence="2 8" id="KW-0813">Transport</keyword>
<feature type="domain" description="TonB-dependent receptor plug" evidence="12">
    <location>
        <begin position="126"/>
        <end position="236"/>
    </location>
</feature>
<evidence type="ECO:0000256" key="3">
    <source>
        <dbReference type="ARBA" id="ARBA00022452"/>
    </source>
</evidence>
<dbReference type="SUPFAM" id="SSF56935">
    <property type="entry name" value="Porins"/>
    <property type="match status" value="1"/>
</dbReference>
<dbReference type="InterPro" id="IPR012910">
    <property type="entry name" value="Plug_dom"/>
</dbReference>
<evidence type="ECO:0000256" key="10">
    <source>
        <dbReference type="SAM" id="SignalP"/>
    </source>
</evidence>
<feature type="signal peptide" evidence="10">
    <location>
        <begin position="1"/>
        <end position="18"/>
    </location>
</feature>
<dbReference type="InterPro" id="IPR036942">
    <property type="entry name" value="Beta-barrel_TonB_sf"/>
</dbReference>
<keyword evidence="14" id="KW-1185">Reference proteome</keyword>
<accession>A0ABV8T4T7</accession>
<dbReference type="Gene3D" id="2.170.130.10">
    <property type="entry name" value="TonB-dependent receptor, plug domain"/>
    <property type="match status" value="1"/>
</dbReference>
<dbReference type="Pfam" id="PF07715">
    <property type="entry name" value="Plug"/>
    <property type="match status" value="1"/>
</dbReference>
<keyword evidence="13" id="KW-0675">Receptor</keyword>
<dbReference type="InterPro" id="IPR037066">
    <property type="entry name" value="Plug_dom_sf"/>
</dbReference>
<keyword evidence="5 9" id="KW-0798">TonB box</keyword>
<keyword evidence="3 8" id="KW-1134">Transmembrane beta strand</keyword>
<evidence type="ECO:0000313" key="14">
    <source>
        <dbReference type="Proteomes" id="UP001595904"/>
    </source>
</evidence>
<dbReference type="Pfam" id="PF00593">
    <property type="entry name" value="TonB_dep_Rec_b-barrel"/>
    <property type="match status" value="1"/>
</dbReference>
<dbReference type="Gene3D" id="3.55.50.30">
    <property type="match status" value="1"/>
</dbReference>
<dbReference type="PANTHER" id="PTHR47234:SF2">
    <property type="entry name" value="TONB-DEPENDENT RECEPTOR"/>
    <property type="match status" value="1"/>
</dbReference>
<evidence type="ECO:0000256" key="4">
    <source>
        <dbReference type="ARBA" id="ARBA00022692"/>
    </source>
</evidence>
<evidence type="ECO:0000259" key="11">
    <source>
        <dbReference type="Pfam" id="PF00593"/>
    </source>
</evidence>
<gene>
    <name evidence="13" type="ORF">ACFPN2_38115</name>
</gene>
<evidence type="ECO:0000313" key="13">
    <source>
        <dbReference type="EMBL" id="MFC4314941.1"/>
    </source>
</evidence>
<evidence type="ECO:0000256" key="6">
    <source>
        <dbReference type="ARBA" id="ARBA00023136"/>
    </source>
</evidence>
<name>A0ABV8T4T7_9GAMM</name>
<proteinExistence type="inferred from homology"/>
<dbReference type="Proteomes" id="UP001595904">
    <property type="component" value="Unassembled WGS sequence"/>
</dbReference>
<dbReference type="Gene3D" id="2.40.170.20">
    <property type="entry name" value="TonB-dependent receptor, beta-barrel domain"/>
    <property type="match status" value="1"/>
</dbReference>
<dbReference type="EMBL" id="JBHSDU010000015">
    <property type="protein sequence ID" value="MFC4314941.1"/>
    <property type="molecule type" value="Genomic_DNA"/>
</dbReference>
<comment type="subcellular location">
    <subcellularLocation>
        <location evidence="1 8">Cell outer membrane</location>
        <topology evidence="1 8">Multi-pass membrane protein</topology>
    </subcellularLocation>
</comment>
<comment type="similarity">
    <text evidence="8 9">Belongs to the TonB-dependent receptor family.</text>
</comment>
<keyword evidence="6 8" id="KW-0472">Membrane</keyword>
<keyword evidence="7 8" id="KW-0998">Cell outer membrane</keyword>
<evidence type="ECO:0000256" key="5">
    <source>
        <dbReference type="ARBA" id="ARBA00023077"/>
    </source>
</evidence>
<evidence type="ECO:0000256" key="7">
    <source>
        <dbReference type="ARBA" id="ARBA00023237"/>
    </source>
</evidence>